<dbReference type="PROSITE" id="PS51721">
    <property type="entry name" value="G_CP"/>
    <property type="match status" value="1"/>
</dbReference>
<keyword evidence="2 10" id="KW-0690">Ribosome biogenesis</keyword>
<evidence type="ECO:0000256" key="2">
    <source>
        <dbReference type="ARBA" id="ARBA00022517"/>
    </source>
</evidence>
<keyword evidence="6 10" id="KW-0378">Hydrolase</keyword>
<dbReference type="Proteomes" id="UP000249696">
    <property type="component" value="Unassembled WGS sequence"/>
</dbReference>
<proteinExistence type="inferred from homology"/>
<comment type="cofactor">
    <cofactor evidence="10">
        <name>Zn(2+)</name>
        <dbReference type="ChEBI" id="CHEBI:29105"/>
    </cofactor>
    <text evidence="10">Binds 1 zinc ion per subunit.</text>
</comment>
<evidence type="ECO:0000256" key="8">
    <source>
        <dbReference type="ARBA" id="ARBA00022884"/>
    </source>
</evidence>
<protein>
    <recommendedName>
        <fullName evidence="10">Small ribosomal subunit biogenesis GTPase RsgA</fullName>
        <ecNumber evidence="10">3.6.1.-</ecNumber>
    </recommendedName>
</protein>
<dbReference type="HAMAP" id="MF_01820">
    <property type="entry name" value="GTPase_RsgA"/>
    <property type="match status" value="1"/>
</dbReference>
<dbReference type="SUPFAM" id="SSF52540">
    <property type="entry name" value="P-loop containing nucleoside triphosphate hydrolases"/>
    <property type="match status" value="1"/>
</dbReference>
<evidence type="ECO:0000313" key="14">
    <source>
        <dbReference type="Proteomes" id="UP000249696"/>
    </source>
</evidence>
<dbReference type="GO" id="GO:0042274">
    <property type="term" value="P:ribosomal small subunit biogenesis"/>
    <property type="evidence" value="ECO:0007669"/>
    <property type="project" value="UniProtKB-UniRule"/>
</dbReference>
<keyword evidence="3 10" id="KW-0479">Metal-binding</keyword>
<name>A0A327R651_9FLAO</name>
<accession>A0A327R651</accession>
<dbReference type="Gene3D" id="1.10.40.50">
    <property type="entry name" value="Probable gtpase engc, domain 3"/>
    <property type="match status" value="1"/>
</dbReference>
<dbReference type="PROSITE" id="PS50936">
    <property type="entry name" value="ENGC_GTPASE"/>
    <property type="match status" value="1"/>
</dbReference>
<keyword evidence="7 10" id="KW-0862">Zinc</keyword>
<gene>
    <name evidence="10" type="primary">rsgA</name>
    <name evidence="13" type="ORF">LV92_01549</name>
</gene>
<evidence type="ECO:0000256" key="10">
    <source>
        <dbReference type="HAMAP-Rule" id="MF_01820"/>
    </source>
</evidence>
<dbReference type="InterPro" id="IPR010914">
    <property type="entry name" value="RsgA_GTPase_dom"/>
</dbReference>
<feature type="binding site" evidence="10">
    <location>
        <position position="289"/>
    </location>
    <ligand>
        <name>Zn(2+)</name>
        <dbReference type="ChEBI" id="CHEBI:29105"/>
    </ligand>
</feature>
<dbReference type="GO" id="GO:0046872">
    <property type="term" value="F:metal ion binding"/>
    <property type="evidence" value="ECO:0007669"/>
    <property type="project" value="UniProtKB-KW"/>
</dbReference>
<dbReference type="AlphaFoldDB" id="A0A327R651"/>
<keyword evidence="9 10" id="KW-0342">GTP-binding</keyword>
<sequence>MCLNRMEMILENLGYNKVLEEYRKAHHLDSFGIGRVISQHKDRYTVKTEDGEFDAELIGNLRFTATNKNDLPAVGDWVSLSEYDENKALIHAVFPRKSTVERKAVGKLGQTQIIATNIDFGLIVQSVNRDFNINRLERYLTICNASKIEPIIVLSKVDLIENQQLEKLMAQVKDRVKNVPLFAISNQSQIGIEKLKSKLTKGKTYCLLGSSGVGKSTLINTLTGTHFMETGEISQSIDRGRHITSHRELIVFENGILIDNPGMREVGITHNSDGLATTFDAIQIMAKDCKYSDCTHTNEKKCAVLDAINHGGLDFDTYANFIKMEKERMHFELDLKERKKKDKDFGKMIKRVQKERKNNKY</sequence>
<comment type="caution">
    <text evidence="13">The sequence shown here is derived from an EMBL/GenBank/DDBJ whole genome shotgun (WGS) entry which is preliminary data.</text>
</comment>
<keyword evidence="4 10" id="KW-0699">rRNA-binding</keyword>
<evidence type="ECO:0000259" key="11">
    <source>
        <dbReference type="PROSITE" id="PS50936"/>
    </source>
</evidence>
<dbReference type="CDD" id="cd01854">
    <property type="entry name" value="YjeQ_EngC"/>
    <property type="match status" value="1"/>
</dbReference>
<dbReference type="EC" id="3.6.1.-" evidence="10"/>
<keyword evidence="8 10" id="KW-0694">RNA-binding</keyword>
<keyword evidence="1 10" id="KW-0963">Cytoplasm</keyword>
<feature type="domain" description="CP-type G" evidence="12">
    <location>
        <begin position="108"/>
        <end position="266"/>
    </location>
</feature>
<dbReference type="Gene3D" id="2.40.50.140">
    <property type="entry name" value="Nucleic acid-binding proteins"/>
    <property type="match status" value="1"/>
</dbReference>
<evidence type="ECO:0000256" key="5">
    <source>
        <dbReference type="ARBA" id="ARBA00022741"/>
    </source>
</evidence>
<organism evidence="13 14">
    <name type="scientific">Arenibacter echinorum</name>
    <dbReference type="NCBI Taxonomy" id="440515"/>
    <lineage>
        <taxon>Bacteria</taxon>
        <taxon>Pseudomonadati</taxon>
        <taxon>Bacteroidota</taxon>
        <taxon>Flavobacteriia</taxon>
        <taxon>Flavobacteriales</taxon>
        <taxon>Flavobacteriaceae</taxon>
        <taxon>Arenibacter</taxon>
    </lineage>
</organism>
<comment type="similarity">
    <text evidence="10">Belongs to the TRAFAC class YlqF/YawG GTPase family. RsgA subfamily.</text>
</comment>
<evidence type="ECO:0000259" key="12">
    <source>
        <dbReference type="PROSITE" id="PS51721"/>
    </source>
</evidence>
<evidence type="ECO:0000256" key="1">
    <source>
        <dbReference type="ARBA" id="ARBA00022490"/>
    </source>
</evidence>
<evidence type="ECO:0000256" key="4">
    <source>
        <dbReference type="ARBA" id="ARBA00022730"/>
    </source>
</evidence>
<dbReference type="InterPro" id="IPR027417">
    <property type="entry name" value="P-loop_NTPase"/>
</dbReference>
<dbReference type="Pfam" id="PF03193">
    <property type="entry name" value="RsgA_GTPase"/>
    <property type="match status" value="1"/>
</dbReference>
<dbReference type="EMBL" id="QLLN01000003">
    <property type="protein sequence ID" value="RAJ12316.1"/>
    <property type="molecule type" value="Genomic_DNA"/>
</dbReference>
<feature type="domain" description="EngC GTPase" evidence="11">
    <location>
        <begin position="116"/>
        <end position="264"/>
    </location>
</feature>
<evidence type="ECO:0000256" key="7">
    <source>
        <dbReference type="ARBA" id="ARBA00022833"/>
    </source>
</evidence>
<dbReference type="GO" id="GO:0003924">
    <property type="term" value="F:GTPase activity"/>
    <property type="evidence" value="ECO:0007669"/>
    <property type="project" value="UniProtKB-UniRule"/>
</dbReference>
<feature type="binding site" evidence="10">
    <location>
        <position position="302"/>
    </location>
    <ligand>
        <name>Zn(2+)</name>
        <dbReference type="ChEBI" id="CHEBI:29105"/>
    </ligand>
</feature>
<comment type="subunit">
    <text evidence="10">Monomer. Associates with 30S ribosomal subunit, binds 16S rRNA.</text>
</comment>
<reference evidence="13 14" key="1">
    <citation type="submission" date="2018-06" db="EMBL/GenBank/DDBJ databases">
        <title>Genomic Encyclopedia of Archaeal and Bacterial Type Strains, Phase II (KMG-II): from individual species to whole genera.</title>
        <authorList>
            <person name="Goeker M."/>
        </authorList>
    </citation>
    <scope>NUCLEOTIDE SEQUENCE [LARGE SCALE GENOMIC DNA]</scope>
    <source>
        <strain evidence="13 14">DSM 23522</strain>
    </source>
</reference>
<dbReference type="Gene3D" id="3.40.50.300">
    <property type="entry name" value="P-loop containing nucleotide triphosphate hydrolases"/>
    <property type="match status" value="1"/>
</dbReference>
<dbReference type="PANTHER" id="PTHR32120:SF10">
    <property type="entry name" value="SMALL RIBOSOMAL SUBUNIT BIOGENESIS GTPASE RSGA"/>
    <property type="match status" value="1"/>
</dbReference>
<keyword evidence="14" id="KW-1185">Reference proteome</keyword>
<feature type="binding site" evidence="10">
    <location>
        <position position="294"/>
    </location>
    <ligand>
        <name>Zn(2+)</name>
        <dbReference type="ChEBI" id="CHEBI:29105"/>
    </ligand>
</feature>
<evidence type="ECO:0000256" key="9">
    <source>
        <dbReference type="ARBA" id="ARBA00023134"/>
    </source>
</evidence>
<dbReference type="NCBIfam" id="TIGR00157">
    <property type="entry name" value="ribosome small subunit-dependent GTPase A"/>
    <property type="match status" value="1"/>
</dbReference>
<dbReference type="GO" id="GO:0005525">
    <property type="term" value="F:GTP binding"/>
    <property type="evidence" value="ECO:0007669"/>
    <property type="project" value="UniProtKB-UniRule"/>
</dbReference>
<feature type="binding site" evidence="10">
    <location>
        <position position="296"/>
    </location>
    <ligand>
        <name>Zn(2+)</name>
        <dbReference type="ChEBI" id="CHEBI:29105"/>
    </ligand>
</feature>
<dbReference type="InterPro" id="IPR004881">
    <property type="entry name" value="Ribosome_biogen_GTPase_RsgA"/>
</dbReference>
<dbReference type="SUPFAM" id="SSF50249">
    <property type="entry name" value="Nucleic acid-binding proteins"/>
    <property type="match status" value="1"/>
</dbReference>
<dbReference type="InterPro" id="IPR012340">
    <property type="entry name" value="NA-bd_OB-fold"/>
</dbReference>
<comment type="function">
    <text evidence="10">One of several proteins that assist in the late maturation steps of the functional core of the 30S ribosomal subunit. Helps release RbfA from mature subunits. May play a role in the assembly of ribosomal proteins into the subunit. Circularly permuted GTPase that catalyzes slow GTP hydrolysis, GTPase activity is stimulated by the 30S ribosomal subunit.</text>
</comment>
<keyword evidence="5 10" id="KW-0547">Nucleotide-binding</keyword>
<dbReference type="InterPro" id="IPR030378">
    <property type="entry name" value="G_CP_dom"/>
</dbReference>
<evidence type="ECO:0000313" key="13">
    <source>
        <dbReference type="EMBL" id="RAJ12316.1"/>
    </source>
</evidence>
<feature type="binding site" evidence="10">
    <location>
        <begin position="155"/>
        <end position="158"/>
    </location>
    <ligand>
        <name>GTP</name>
        <dbReference type="ChEBI" id="CHEBI:37565"/>
    </ligand>
</feature>
<comment type="subcellular location">
    <subcellularLocation>
        <location evidence="10">Cytoplasm</location>
    </subcellularLocation>
</comment>
<evidence type="ECO:0000256" key="3">
    <source>
        <dbReference type="ARBA" id="ARBA00022723"/>
    </source>
</evidence>
<feature type="binding site" evidence="10">
    <location>
        <begin position="209"/>
        <end position="217"/>
    </location>
    <ligand>
        <name>GTP</name>
        <dbReference type="ChEBI" id="CHEBI:37565"/>
    </ligand>
</feature>
<dbReference type="GO" id="GO:0019843">
    <property type="term" value="F:rRNA binding"/>
    <property type="evidence" value="ECO:0007669"/>
    <property type="project" value="UniProtKB-KW"/>
</dbReference>
<dbReference type="PANTHER" id="PTHR32120">
    <property type="entry name" value="SMALL RIBOSOMAL SUBUNIT BIOGENESIS GTPASE RSGA"/>
    <property type="match status" value="1"/>
</dbReference>
<evidence type="ECO:0000256" key="6">
    <source>
        <dbReference type="ARBA" id="ARBA00022801"/>
    </source>
</evidence>
<dbReference type="GO" id="GO:0005737">
    <property type="term" value="C:cytoplasm"/>
    <property type="evidence" value="ECO:0007669"/>
    <property type="project" value="UniProtKB-SubCell"/>
</dbReference>